<proteinExistence type="predicted"/>
<dbReference type="EMBL" id="MLJW01002074">
    <property type="protein sequence ID" value="OIQ75730.1"/>
    <property type="molecule type" value="Genomic_DNA"/>
</dbReference>
<sequence length="80" mass="7997">MKSATILRSKFVQTLAAASILAATGIVPANAQTSGSPPPQGQAAQGQPGPSKDTCEKQAKAQGLSGSQAKSFVDQCMHGG</sequence>
<dbReference type="AlphaFoldDB" id="A0A1J5PXF7"/>
<accession>A0A1J5PXF7</accession>
<feature type="region of interest" description="Disordered" evidence="1">
    <location>
        <begin position="29"/>
        <end position="80"/>
    </location>
</feature>
<organism evidence="2">
    <name type="scientific">mine drainage metagenome</name>
    <dbReference type="NCBI Taxonomy" id="410659"/>
    <lineage>
        <taxon>unclassified sequences</taxon>
        <taxon>metagenomes</taxon>
        <taxon>ecological metagenomes</taxon>
    </lineage>
</organism>
<name>A0A1J5PXF7_9ZZZZ</name>
<gene>
    <name evidence="2" type="ORF">GALL_425980</name>
</gene>
<evidence type="ECO:0000313" key="2">
    <source>
        <dbReference type="EMBL" id="OIQ75730.1"/>
    </source>
</evidence>
<reference evidence="2" key="1">
    <citation type="submission" date="2016-10" db="EMBL/GenBank/DDBJ databases">
        <title>Sequence of Gallionella enrichment culture.</title>
        <authorList>
            <person name="Poehlein A."/>
            <person name="Muehling M."/>
            <person name="Daniel R."/>
        </authorList>
    </citation>
    <scope>NUCLEOTIDE SEQUENCE</scope>
</reference>
<protein>
    <recommendedName>
        <fullName evidence="3">Phosphate starvation-inducible protein PsiF</fullName>
    </recommendedName>
</protein>
<feature type="compositionally biased region" description="Low complexity" evidence="1">
    <location>
        <begin position="41"/>
        <end position="51"/>
    </location>
</feature>
<comment type="caution">
    <text evidence="2">The sequence shown here is derived from an EMBL/GenBank/DDBJ whole genome shotgun (WGS) entry which is preliminary data.</text>
</comment>
<evidence type="ECO:0008006" key="3">
    <source>
        <dbReference type="Google" id="ProtNLM"/>
    </source>
</evidence>
<evidence type="ECO:0000256" key="1">
    <source>
        <dbReference type="SAM" id="MobiDB-lite"/>
    </source>
</evidence>